<evidence type="ECO:0000259" key="5">
    <source>
        <dbReference type="PROSITE" id="PS50927"/>
    </source>
</evidence>
<dbReference type="Gene3D" id="2.90.10.10">
    <property type="entry name" value="Bulb-type lectin domain"/>
    <property type="match status" value="1"/>
</dbReference>
<feature type="signal peptide" evidence="4">
    <location>
        <begin position="1"/>
        <end position="25"/>
    </location>
</feature>
<reference evidence="7" key="1">
    <citation type="submission" date="2025-08" db="UniProtKB">
        <authorList>
            <consortium name="RefSeq"/>
        </authorList>
    </citation>
    <scope>IDENTIFICATION</scope>
    <source>
        <tissue evidence="7">Leaf</tissue>
    </source>
</reference>
<evidence type="ECO:0000256" key="4">
    <source>
        <dbReference type="SAM" id="SignalP"/>
    </source>
</evidence>
<keyword evidence="6" id="KW-1185">Reference proteome</keyword>
<evidence type="ECO:0000256" key="3">
    <source>
        <dbReference type="ARBA" id="ARBA00023180"/>
    </source>
</evidence>
<evidence type="ECO:0000256" key="2">
    <source>
        <dbReference type="ARBA" id="ARBA00023157"/>
    </source>
</evidence>
<proteinExistence type="predicted"/>
<gene>
    <name evidence="7" type="primary">LOC115735387</name>
</gene>
<dbReference type="PANTHER" id="PTHR32444">
    <property type="entry name" value="BULB-TYPE LECTIN DOMAIN-CONTAINING PROTEIN"/>
    <property type="match status" value="1"/>
</dbReference>
<keyword evidence="1 4" id="KW-0732">Signal</keyword>
<dbReference type="InterPro" id="IPR001480">
    <property type="entry name" value="Bulb-type_lectin_dom"/>
</dbReference>
<dbReference type="PROSITE" id="PS50927">
    <property type="entry name" value="BULB_LECTIN"/>
    <property type="match status" value="1"/>
</dbReference>
<feature type="chain" id="PRO_5045270949" evidence="4">
    <location>
        <begin position="26"/>
        <end position="185"/>
    </location>
</feature>
<accession>A0ABM3HUM4</accession>
<keyword evidence="2" id="KW-1015">Disulfide bond</keyword>
<evidence type="ECO:0000256" key="1">
    <source>
        <dbReference type="ARBA" id="ARBA00022729"/>
    </source>
</evidence>
<sequence length="185" mass="19842">MAHPPVLRFLCTSIVVLSLLPLSSAGDTPSSAQSIGEGETLVSLGRKFELGFFSPESSKNGFLGIWLVASPEMVAGVANRNSPLTDSNCTLEISNEGELVLLNRSKSVVWSMNSTKVHGNPVARLLDSGTLVLRERNGSDAGDYSWQSFDYPSDTLLLDGLLKLAVCYLQVSEVGVKNLQEVALL</sequence>
<dbReference type="InterPro" id="IPR036426">
    <property type="entry name" value="Bulb-type_lectin_dom_sf"/>
</dbReference>
<keyword evidence="3" id="KW-0325">Glycoprotein</keyword>
<organism evidence="6 7">
    <name type="scientific">Rhodamnia argentea</name>
    <dbReference type="NCBI Taxonomy" id="178133"/>
    <lineage>
        <taxon>Eukaryota</taxon>
        <taxon>Viridiplantae</taxon>
        <taxon>Streptophyta</taxon>
        <taxon>Embryophyta</taxon>
        <taxon>Tracheophyta</taxon>
        <taxon>Spermatophyta</taxon>
        <taxon>Magnoliopsida</taxon>
        <taxon>eudicotyledons</taxon>
        <taxon>Gunneridae</taxon>
        <taxon>Pentapetalae</taxon>
        <taxon>rosids</taxon>
        <taxon>malvids</taxon>
        <taxon>Myrtales</taxon>
        <taxon>Myrtaceae</taxon>
        <taxon>Myrtoideae</taxon>
        <taxon>Myrteae</taxon>
        <taxon>Australasian group</taxon>
        <taxon>Rhodamnia</taxon>
    </lineage>
</organism>
<evidence type="ECO:0000313" key="7">
    <source>
        <dbReference type="RefSeq" id="XP_048140308.1"/>
    </source>
</evidence>
<dbReference type="CDD" id="cd00028">
    <property type="entry name" value="B_lectin"/>
    <property type="match status" value="1"/>
</dbReference>
<protein>
    <submittedName>
        <fullName evidence="7">S-locus-specific glycoprotein S13-like</fullName>
    </submittedName>
</protein>
<dbReference type="PANTHER" id="PTHR32444:SF118">
    <property type="entry name" value="OS09G0551150 PROTEIN"/>
    <property type="match status" value="1"/>
</dbReference>
<dbReference type="Proteomes" id="UP000827889">
    <property type="component" value="Chromosome 8"/>
</dbReference>
<dbReference type="Pfam" id="PF01453">
    <property type="entry name" value="B_lectin"/>
    <property type="match status" value="1"/>
</dbReference>
<name>A0ABM3HUM4_9MYRT</name>
<dbReference type="GeneID" id="115735387"/>
<feature type="domain" description="Bulb-type lectin" evidence="5">
    <location>
        <begin position="26"/>
        <end position="146"/>
    </location>
</feature>
<evidence type="ECO:0000313" key="6">
    <source>
        <dbReference type="Proteomes" id="UP000827889"/>
    </source>
</evidence>
<dbReference type="SUPFAM" id="SSF51110">
    <property type="entry name" value="alpha-D-mannose-specific plant lectins"/>
    <property type="match status" value="1"/>
</dbReference>
<dbReference type="RefSeq" id="XP_048140308.1">
    <property type="nucleotide sequence ID" value="XM_048284351.1"/>
</dbReference>
<dbReference type="SMART" id="SM00108">
    <property type="entry name" value="B_lectin"/>
    <property type="match status" value="1"/>
</dbReference>